<evidence type="ECO:0008006" key="3">
    <source>
        <dbReference type="Google" id="ProtNLM"/>
    </source>
</evidence>
<dbReference type="InParanoid" id="A0A1X7UK76"/>
<evidence type="ECO:0000256" key="1">
    <source>
        <dbReference type="SAM" id="MobiDB-lite"/>
    </source>
</evidence>
<feature type="compositionally biased region" description="Polar residues" evidence="1">
    <location>
        <begin position="75"/>
        <end position="99"/>
    </location>
</feature>
<reference evidence="2" key="1">
    <citation type="submission" date="2017-05" db="UniProtKB">
        <authorList>
            <consortium name="EnsemblMetazoa"/>
        </authorList>
    </citation>
    <scope>IDENTIFICATION</scope>
</reference>
<organism evidence="2">
    <name type="scientific">Amphimedon queenslandica</name>
    <name type="common">Sponge</name>
    <dbReference type="NCBI Taxonomy" id="400682"/>
    <lineage>
        <taxon>Eukaryota</taxon>
        <taxon>Metazoa</taxon>
        <taxon>Porifera</taxon>
        <taxon>Demospongiae</taxon>
        <taxon>Heteroscleromorpha</taxon>
        <taxon>Haplosclerida</taxon>
        <taxon>Niphatidae</taxon>
        <taxon>Amphimedon</taxon>
    </lineage>
</organism>
<dbReference type="EnsemblMetazoa" id="Aqu2.1.28380_001">
    <property type="protein sequence ID" value="Aqu2.1.28380_001"/>
    <property type="gene ID" value="Aqu2.1.28380"/>
</dbReference>
<dbReference type="PANTHER" id="PTHR46880">
    <property type="entry name" value="RAS-ASSOCIATING DOMAIN-CONTAINING PROTEIN"/>
    <property type="match status" value="1"/>
</dbReference>
<protein>
    <recommendedName>
        <fullName evidence="3">HAT C-terminal dimerisation domain-containing protein</fullName>
    </recommendedName>
</protein>
<accession>A0A1X7UK76</accession>
<feature type="region of interest" description="Disordered" evidence="1">
    <location>
        <begin position="63"/>
        <end position="110"/>
    </location>
</feature>
<dbReference type="AlphaFoldDB" id="A0A1X7UK76"/>
<proteinExistence type="predicted"/>
<dbReference type="PANTHER" id="PTHR46880:SF5">
    <property type="entry name" value="DUF4371 DOMAIN-CONTAINING PROTEIN"/>
    <property type="match status" value="1"/>
</dbReference>
<sequence>MSTAVCERGFSCLNRIKSDQCTRLVERTTEDLMRISINGPSIEEFDPIPAIEIWWKDTTRTRRPDFKRKPKDKSTPLSSFDSTLSESTENQEPSIIDSSYSEDDFSKDFD</sequence>
<name>A0A1X7UK76_AMPQE</name>
<dbReference type="STRING" id="400682.A0A1X7UK76"/>
<evidence type="ECO:0000313" key="2">
    <source>
        <dbReference type="EnsemblMetazoa" id="Aqu2.1.28380_001"/>
    </source>
</evidence>